<feature type="transmembrane region" description="Helical" evidence="10">
    <location>
        <begin position="21"/>
        <end position="46"/>
    </location>
</feature>
<dbReference type="InterPro" id="IPR005170">
    <property type="entry name" value="Transptr-assoc_dom"/>
</dbReference>
<dbReference type="InterPro" id="IPR051676">
    <property type="entry name" value="UPF0053_domain"/>
</dbReference>
<dbReference type="PANTHER" id="PTHR43099">
    <property type="entry name" value="UPF0053 PROTEIN YRKA"/>
    <property type="match status" value="1"/>
</dbReference>
<name>A0A518F0U3_9BACT</name>
<keyword evidence="3 9" id="KW-0812">Transmembrane</keyword>
<evidence type="ECO:0000256" key="10">
    <source>
        <dbReference type="SAM" id="Phobius"/>
    </source>
</evidence>
<evidence type="ECO:0000256" key="7">
    <source>
        <dbReference type="ARBA" id="ARBA00023136"/>
    </source>
</evidence>
<evidence type="ECO:0000256" key="5">
    <source>
        <dbReference type="ARBA" id="ARBA00022989"/>
    </source>
</evidence>
<dbReference type="PROSITE" id="PS51371">
    <property type="entry name" value="CBS"/>
    <property type="match status" value="1"/>
</dbReference>
<dbReference type="OrthoDB" id="9798188at2"/>
<dbReference type="RefSeq" id="WP_145205296.1">
    <property type="nucleotide sequence ID" value="NZ_CP036434.1"/>
</dbReference>
<keyword evidence="5 9" id="KW-1133">Transmembrane helix</keyword>
<dbReference type="InterPro" id="IPR036318">
    <property type="entry name" value="FAD-bd_PCMH-like_sf"/>
</dbReference>
<dbReference type="InterPro" id="IPR046342">
    <property type="entry name" value="CBS_dom_sf"/>
</dbReference>
<evidence type="ECO:0000256" key="6">
    <source>
        <dbReference type="ARBA" id="ARBA00023122"/>
    </source>
</evidence>
<dbReference type="Pfam" id="PF01595">
    <property type="entry name" value="CNNM"/>
    <property type="match status" value="1"/>
</dbReference>
<evidence type="ECO:0000259" key="12">
    <source>
        <dbReference type="PROSITE" id="PS51846"/>
    </source>
</evidence>
<dbReference type="InterPro" id="IPR044751">
    <property type="entry name" value="Ion_transp-like_CBS"/>
</dbReference>
<evidence type="ECO:0000256" key="9">
    <source>
        <dbReference type="PROSITE-ProRule" id="PRU01193"/>
    </source>
</evidence>
<keyword evidence="2" id="KW-1003">Cell membrane</keyword>
<dbReference type="Proteomes" id="UP000320390">
    <property type="component" value="Chromosome"/>
</dbReference>
<evidence type="ECO:0000313" key="13">
    <source>
        <dbReference type="EMBL" id="QDV09963.1"/>
    </source>
</evidence>
<dbReference type="InterPro" id="IPR002550">
    <property type="entry name" value="CNNM"/>
</dbReference>
<accession>A0A518F0U3</accession>
<dbReference type="PANTHER" id="PTHR43099:SF5">
    <property type="entry name" value="HLYC_CORC FAMILY TRANSPORTER"/>
    <property type="match status" value="1"/>
</dbReference>
<dbReference type="GO" id="GO:0050660">
    <property type="term" value="F:flavin adenine dinucleotide binding"/>
    <property type="evidence" value="ECO:0007669"/>
    <property type="project" value="InterPro"/>
</dbReference>
<dbReference type="InterPro" id="IPR016169">
    <property type="entry name" value="FAD-bd_PCMH_sub2"/>
</dbReference>
<dbReference type="SUPFAM" id="SSF56176">
    <property type="entry name" value="FAD-binding/transporter-associated domain-like"/>
    <property type="match status" value="1"/>
</dbReference>
<dbReference type="Gene3D" id="3.30.465.10">
    <property type="match status" value="1"/>
</dbReference>
<gene>
    <name evidence="13" type="primary">tlyC_3</name>
    <name evidence="13" type="ORF">Poly30_55240</name>
</gene>
<evidence type="ECO:0000259" key="11">
    <source>
        <dbReference type="PROSITE" id="PS51371"/>
    </source>
</evidence>
<dbReference type="Gene3D" id="3.10.580.10">
    <property type="entry name" value="CBS-domain"/>
    <property type="match status" value="1"/>
</dbReference>
<keyword evidence="4" id="KW-0677">Repeat</keyword>
<proteinExistence type="predicted"/>
<dbReference type="AlphaFoldDB" id="A0A518F0U3"/>
<organism evidence="13 14">
    <name type="scientific">Saltatorellus ferox</name>
    <dbReference type="NCBI Taxonomy" id="2528018"/>
    <lineage>
        <taxon>Bacteria</taxon>
        <taxon>Pseudomonadati</taxon>
        <taxon>Planctomycetota</taxon>
        <taxon>Planctomycetia</taxon>
        <taxon>Planctomycetia incertae sedis</taxon>
        <taxon>Saltatorellus</taxon>
    </lineage>
</organism>
<reference evidence="13 14" key="1">
    <citation type="submission" date="2019-02" db="EMBL/GenBank/DDBJ databases">
        <title>Deep-cultivation of Planctomycetes and their phenomic and genomic characterization uncovers novel biology.</title>
        <authorList>
            <person name="Wiegand S."/>
            <person name="Jogler M."/>
            <person name="Boedeker C."/>
            <person name="Pinto D."/>
            <person name="Vollmers J."/>
            <person name="Rivas-Marin E."/>
            <person name="Kohn T."/>
            <person name="Peeters S.H."/>
            <person name="Heuer A."/>
            <person name="Rast P."/>
            <person name="Oberbeckmann S."/>
            <person name="Bunk B."/>
            <person name="Jeske O."/>
            <person name="Meyerdierks A."/>
            <person name="Storesund J.E."/>
            <person name="Kallscheuer N."/>
            <person name="Luecker S."/>
            <person name="Lage O.M."/>
            <person name="Pohl T."/>
            <person name="Merkel B.J."/>
            <person name="Hornburger P."/>
            <person name="Mueller R.-W."/>
            <person name="Bruemmer F."/>
            <person name="Labrenz M."/>
            <person name="Spormann A.M."/>
            <person name="Op den Camp H."/>
            <person name="Overmann J."/>
            <person name="Amann R."/>
            <person name="Jetten M.S.M."/>
            <person name="Mascher T."/>
            <person name="Medema M.H."/>
            <person name="Devos D.P."/>
            <person name="Kaster A.-K."/>
            <person name="Ovreas L."/>
            <person name="Rohde M."/>
            <person name="Galperin M.Y."/>
            <person name="Jogler C."/>
        </authorList>
    </citation>
    <scope>NUCLEOTIDE SEQUENCE [LARGE SCALE GENOMIC DNA]</scope>
    <source>
        <strain evidence="13 14">Poly30</strain>
    </source>
</reference>
<evidence type="ECO:0000256" key="3">
    <source>
        <dbReference type="ARBA" id="ARBA00022692"/>
    </source>
</evidence>
<dbReference type="GO" id="GO:0005886">
    <property type="term" value="C:plasma membrane"/>
    <property type="evidence" value="ECO:0007669"/>
    <property type="project" value="UniProtKB-SubCell"/>
</dbReference>
<feature type="domain" description="CBS" evidence="11">
    <location>
        <begin position="307"/>
        <end position="364"/>
    </location>
</feature>
<evidence type="ECO:0000256" key="8">
    <source>
        <dbReference type="PROSITE-ProRule" id="PRU00703"/>
    </source>
</evidence>
<feature type="domain" description="CNNM transmembrane" evidence="12">
    <location>
        <begin position="17"/>
        <end position="224"/>
    </location>
</feature>
<keyword evidence="6 8" id="KW-0129">CBS domain</keyword>
<evidence type="ECO:0000256" key="2">
    <source>
        <dbReference type="ARBA" id="ARBA00022475"/>
    </source>
</evidence>
<dbReference type="EMBL" id="CP036434">
    <property type="protein sequence ID" value="QDV09963.1"/>
    <property type="molecule type" value="Genomic_DNA"/>
</dbReference>
<feature type="transmembrane region" description="Helical" evidence="10">
    <location>
        <begin position="163"/>
        <end position="182"/>
    </location>
</feature>
<comment type="subcellular location">
    <subcellularLocation>
        <location evidence="1">Cell membrane</location>
        <topology evidence="1">Multi-pass membrane protein</topology>
    </subcellularLocation>
</comment>
<sequence>MLDPETLGAGDAHASIDAAGIAWRLGATLFFVLLNGFFVAAEFALVKVREPRMAKLAREGNKTAPRVQHILGHLDQYLSACQLGITLASLILGALGEPAVSVILIALAEAMGITVADNASWLPIVSIGLAFAVITTLHMTVGEQAPKMWALRKPESTALKVSSTLRAFNFVFKPFIIAINWISNWILRLFGLPADLGHGDSHSAEEIRSILSLSVHAGDISEHEFQLTENVFRMIELEVRHIIVPRVEVDFLTQERSNEENLERIRTSGHSRFALCRQGLDSIVGIVHAKDVLDSLLQGETPVLSDLAREPLFVPDTMSISNFLQEVQINRQHCAVVLDEHGTAIGLAFREDALEEIVGPLGDEFDDASNEFRPLADGSYELSGRLSVPEVLDRLDFELDEEEEEEEDTIGGHITARLGRLPKTGDTVRVGPYRATVLDASKRRVQLVKLTLVEKNASEEQAAEAEESEADSI</sequence>
<dbReference type="SUPFAM" id="SSF54631">
    <property type="entry name" value="CBS-domain pair"/>
    <property type="match status" value="1"/>
</dbReference>
<evidence type="ECO:0000256" key="1">
    <source>
        <dbReference type="ARBA" id="ARBA00004651"/>
    </source>
</evidence>
<keyword evidence="14" id="KW-1185">Reference proteome</keyword>
<evidence type="ECO:0000256" key="4">
    <source>
        <dbReference type="ARBA" id="ARBA00022737"/>
    </source>
</evidence>
<protein>
    <submittedName>
        <fullName evidence="13">Hemolysin C</fullName>
    </submittedName>
</protein>
<feature type="transmembrane region" description="Helical" evidence="10">
    <location>
        <begin position="120"/>
        <end position="142"/>
    </location>
</feature>
<dbReference type="InterPro" id="IPR000644">
    <property type="entry name" value="CBS_dom"/>
</dbReference>
<keyword evidence="7 9" id="KW-0472">Membrane</keyword>
<dbReference type="SMART" id="SM01091">
    <property type="entry name" value="CorC_HlyC"/>
    <property type="match status" value="1"/>
</dbReference>
<evidence type="ECO:0000313" key="14">
    <source>
        <dbReference type="Proteomes" id="UP000320390"/>
    </source>
</evidence>
<dbReference type="Pfam" id="PF03471">
    <property type="entry name" value="CorC_HlyC"/>
    <property type="match status" value="1"/>
</dbReference>
<feature type="transmembrane region" description="Helical" evidence="10">
    <location>
        <begin position="83"/>
        <end position="108"/>
    </location>
</feature>
<dbReference type="PROSITE" id="PS51846">
    <property type="entry name" value="CNNM"/>
    <property type="match status" value="1"/>
</dbReference>
<dbReference type="CDD" id="cd04590">
    <property type="entry name" value="CBS_pair_CorC_HlyC_assoc"/>
    <property type="match status" value="1"/>
</dbReference>